<evidence type="ECO:0000256" key="2">
    <source>
        <dbReference type="ARBA" id="ARBA00007783"/>
    </source>
</evidence>
<dbReference type="PANTHER" id="PTHR30413:SF10">
    <property type="entry name" value="CAPSULE POLYSACCHARIDE EXPORT INNER-MEMBRANE PROTEIN CTRC"/>
    <property type="match status" value="1"/>
</dbReference>
<dbReference type="Pfam" id="PF01061">
    <property type="entry name" value="ABC2_membrane"/>
    <property type="match status" value="1"/>
</dbReference>
<comment type="caution">
    <text evidence="10">The sequence shown here is derived from an EMBL/GenBank/DDBJ whole genome shotgun (WGS) entry which is preliminary data.</text>
</comment>
<reference evidence="10 11" key="1">
    <citation type="journal article" date="2015" name="Genome Announc.">
        <title>Expanding the biotechnology potential of lactobacilli through comparative genomics of 213 strains and associated genera.</title>
        <authorList>
            <person name="Sun Z."/>
            <person name="Harris H.M."/>
            <person name="McCann A."/>
            <person name="Guo C."/>
            <person name="Argimon S."/>
            <person name="Zhang W."/>
            <person name="Yang X."/>
            <person name="Jeffery I.B."/>
            <person name="Cooney J.C."/>
            <person name="Kagawa T.F."/>
            <person name="Liu W."/>
            <person name="Song Y."/>
            <person name="Salvetti E."/>
            <person name="Wrobel A."/>
            <person name="Rasinkangas P."/>
            <person name="Parkhill J."/>
            <person name="Rea M.C."/>
            <person name="O'Sullivan O."/>
            <person name="Ritari J."/>
            <person name="Douillard F.P."/>
            <person name="Paul Ross R."/>
            <person name="Yang R."/>
            <person name="Briner A.E."/>
            <person name="Felis G.E."/>
            <person name="de Vos W.M."/>
            <person name="Barrangou R."/>
            <person name="Klaenhammer T.R."/>
            <person name="Caufield P.W."/>
            <person name="Cui Y."/>
            <person name="Zhang H."/>
            <person name="O'Toole P.W."/>
        </authorList>
    </citation>
    <scope>NUCLEOTIDE SEQUENCE [LARGE SCALE GENOMIC DNA]</scope>
    <source>
        <strain evidence="10 11">DSM 12361</strain>
    </source>
</reference>
<comment type="similarity">
    <text evidence="2 8">Belongs to the ABC-2 integral membrane protein family.</text>
</comment>
<dbReference type="PROSITE" id="PS51012">
    <property type="entry name" value="ABC_TM2"/>
    <property type="match status" value="1"/>
</dbReference>
<dbReference type="InterPro" id="IPR047817">
    <property type="entry name" value="ABC2_TM_bact-type"/>
</dbReference>
<feature type="domain" description="ABC transmembrane type-2" evidence="9">
    <location>
        <begin position="38"/>
        <end position="264"/>
    </location>
</feature>
<feature type="transmembrane region" description="Helical" evidence="8">
    <location>
        <begin position="190"/>
        <end position="214"/>
    </location>
</feature>
<accession>A0A0R1FS16</accession>
<keyword evidence="5 8" id="KW-0812">Transmembrane</keyword>
<keyword evidence="7 8" id="KW-0472">Membrane</keyword>
<protein>
    <recommendedName>
        <fullName evidence="8">Transport permease protein</fullName>
    </recommendedName>
</protein>
<dbReference type="GO" id="GO:0140359">
    <property type="term" value="F:ABC-type transporter activity"/>
    <property type="evidence" value="ECO:0007669"/>
    <property type="project" value="InterPro"/>
</dbReference>
<evidence type="ECO:0000256" key="1">
    <source>
        <dbReference type="ARBA" id="ARBA00004651"/>
    </source>
</evidence>
<feature type="transmembrane region" description="Helical" evidence="8">
    <location>
        <begin position="119"/>
        <end position="140"/>
    </location>
</feature>
<keyword evidence="6 8" id="KW-1133">Transmembrane helix</keyword>
<gene>
    <name evidence="10" type="ORF">FD43_GL000525</name>
</gene>
<evidence type="ECO:0000256" key="5">
    <source>
        <dbReference type="ARBA" id="ARBA00022692"/>
    </source>
</evidence>
<dbReference type="GO" id="GO:0005886">
    <property type="term" value="C:plasma membrane"/>
    <property type="evidence" value="ECO:0007669"/>
    <property type="project" value="UniProtKB-SubCell"/>
</dbReference>
<keyword evidence="3 8" id="KW-0813">Transport</keyword>
<proteinExistence type="inferred from homology"/>
<dbReference type="EMBL" id="AZCK01000002">
    <property type="protein sequence ID" value="KRK24655.1"/>
    <property type="molecule type" value="Genomic_DNA"/>
</dbReference>
<feature type="transmembrane region" description="Helical" evidence="8">
    <location>
        <begin position="37"/>
        <end position="60"/>
    </location>
</feature>
<evidence type="ECO:0000256" key="6">
    <source>
        <dbReference type="ARBA" id="ARBA00022989"/>
    </source>
</evidence>
<evidence type="ECO:0000259" key="9">
    <source>
        <dbReference type="PROSITE" id="PS51012"/>
    </source>
</evidence>
<keyword evidence="4 8" id="KW-1003">Cell membrane</keyword>
<evidence type="ECO:0000313" key="11">
    <source>
        <dbReference type="Proteomes" id="UP000051794"/>
    </source>
</evidence>
<dbReference type="PANTHER" id="PTHR30413">
    <property type="entry name" value="INNER MEMBRANE TRANSPORT PERMEASE"/>
    <property type="match status" value="1"/>
</dbReference>
<comment type="subcellular location">
    <subcellularLocation>
        <location evidence="1 8">Cell membrane</location>
        <topology evidence="1 8">Multi-pass membrane protein</topology>
    </subcellularLocation>
</comment>
<dbReference type="Proteomes" id="UP000051794">
    <property type="component" value="Unassembled WGS sequence"/>
</dbReference>
<dbReference type="InterPro" id="IPR013525">
    <property type="entry name" value="ABC2_TM"/>
</dbReference>
<dbReference type="PATRIC" id="fig|1423768.4.peg.531"/>
<evidence type="ECO:0000256" key="8">
    <source>
        <dbReference type="RuleBase" id="RU361157"/>
    </source>
</evidence>
<name>A0A0R1FS16_9LACO</name>
<evidence type="ECO:0000256" key="3">
    <source>
        <dbReference type="ARBA" id="ARBA00022448"/>
    </source>
</evidence>
<sequence length="272" mass="32119">MIDLKEVITLIKEQIQNLPIMFRVSKYQDKSDYQSHYLGIVWAYLYPIIQILIYWLVFGVGLKKGTSGSVDYLTWMVIGITPWFYMNSVTLDASKSIYQQVGMVSKMKFPVSVLPSIKILTNLSSFWAMLACSIILGYLKGGVLPNLYWIQWLYYFFAMICWLLAFGIFNSTVTILVRDYRIFLQSIMRVLFYMSGVLFNFETNAFPAFFVRFLQLNPFFYIVSGFRESMLGEAWFWQKPMLMLIFWLTVLFFLLVGSHLHYKFRARFVDYI</sequence>
<feature type="transmembrane region" description="Helical" evidence="8">
    <location>
        <begin position="234"/>
        <end position="257"/>
    </location>
</feature>
<dbReference type="AlphaFoldDB" id="A0A0R1FS16"/>
<feature type="transmembrane region" description="Helical" evidence="8">
    <location>
        <begin position="152"/>
        <end position="178"/>
    </location>
</feature>
<evidence type="ECO:0000313" key="10">
    <source>
        <dbReference type="EMBL" id="KRK24655.1"/>
    </source>
</evidence>
<dbReference type="GO" id="GO:0015920">
    <property type="term" value="P:lipopolysaccharide transport"/>
    <property type="evidence" value="ECO:0007669"/>
    <property type="project" value="TreeGrafter"/>
</dbReference>
<feature type="transmembrane region" description="Helical" evidence="8">
    <location>
        <begin position="72"/>
        <end position="98"/>
    </location>
</feature>
<evidence type="ECO:0000256" key="7">
    <source>
        <dbReference type="ARBA" id="ARBA00023136"/>
    </source>
</evidence>
<organism evidence="10 11">
    <name type="scientific">Apilactobacillus kunkeei DSM 12361 = ATCC 700308</name>
    <dbReference type="NCBI Taxonomy" id="1423768"/>
    <lineage>
        <taxon>Bacteria</taxon>
        <taxon>Bacillati</taxon>
        <taxon>Bacillota</taxon>
        <taxon>Bacilli</taxon>
        <taxon>Lactobacillales</taxon>
        <taxon>Lactobacillaceae</taxon>
        <taxon>Apilactobacillus</taxon>
    </lineage>
</organism>
<evidence type="ECO:0000256" key="4">
    <source>
        <dbReference type="ARBA" id="ARBA00022475"/>
    </source>
</evidence>